<dbReference type="KEGG" id="tbe:Trebr_0075"/>
<dbReference type="RefSeq" id="WP_013757252.1">
    <property type="nucleotide sequence ID" value="NC_015500.1"/>
</dbReference>
<dbReference type="Gene3D" id="3.40.50.10610">
    <property type="entry name" value="ABC-type transport auxiliary lipoprotein component"/>
    <property type="match status" value="1"/>
</dbReference>
<keyword evidence="2" id="KW-1185">Reference proteome</keyword>
<organism evidence="1 2">
    <name type="scientific">Treponema brennaborense (strain DSM 12168 / CIP 105900 / DD5/3)</name>
    <dbReference type="NCBI Taxonomy" id="906968"/>
    <lineage>
        <taxon>Bacteria</taxon>
        <taxon>Pseudomonadati</taxon>
        <taxon>Spirochaetota</taxon>
        <taxon>Spirochaetia</taxon>
        <taxon>Spirochaetales</taxon>
        <taxon>Treponemataceae</taxon>
        <taxon>Treponema</taxon>
    </lineage>
</organism>
<dbReference type="Proteomes" id="UP000006546">
    <property type="component" value="Chromosome"/>
</dbReference>
<evidence type="ECO:0000313" key="2">
    <source>
        <dbReference type="Proteomes" id="UP000006546"/>
    </source>
</evidence>
<evidence type="ECO:0008006" key="3">
    <source>
        <dbReference type="Google" id="ProtNLM"/>
    </source>
</evidence>
<evidence type="ECO:0000313" key="1">
    <source>
        <dbReference type="EMBL" id="AEE15532.1"/>
    </source>
</evidence>
<dbReference type="InterPro" id="IPR005534">
    <property type="entry name" value="Curli_assmbl/transp-comp_CsgG"/>
</dbReference>
<reference evidence="2" key="1">
    <citation type="submission" date="2011-04" db="EMBL/GenBank/DDBJ databases">
        <title>The complete genome of Treponema brennaborense DSM 12168.</title>
        <authorList>
            <person name="Lucas S."/>
            <person name="Han J."/>
            <person name="Lapidus A."/>
            <person name="Bruce D."/>
            <person name="Goodwin L."/>
            <person name="Pitluck S."/>
            <person name="Peters L."/>
            <person name="Kyrpides N."/>
            <person name="Mavromatis K."/>
            <person name="Ivanova N."/>
            <person name="Mikhailova N."/>
            <person name="Pagani I."/>
            <person name="Teshima H."/>
            <person name="Detter J.C."/>
            <person name="Tapia R."/>
            <person name="Han C."/>
            <person name="Land M."/>
            <person name="Hauser L."/>
            <person name="Markowitz V."/>
            <person name="Cheng J.-F."/>
            <person name="Hugenholtz P."/>
            <person name="Woyke T."/>
            <person name="Wu D."/>
            <person name="Gronow S."/>
            <person name="Wellnitz S."/>
            <person name="Brambilla E."/>
            <person name="Klenk H.-P."/>
            <person name="Eisen J.A."/>
        </authorList>
    </citation>
    <scope>NUCLEOTIDE SEQUENCE [LARGE SCALE GENOMIC DNA]</scope>
    <source>
        <strain evidence="2">DSM 12168 / CIP 105900 / DD5/3</strain>
    </source>
</reference>
<name>F4LKS1_TREBD</name>
<protein>
    <recommendedName>
        <fullName evidence="3">Lipoprotein</fullName>
    </recommendedName>
</protein>
<dbReference type="HOGENOM" id="CLU_1642959_0_0_12"/>
<dbReference type="EMBL" id="CP002696">
    <property type="protein sequence ID" value="AEE15532.1"/>
    <property type="molecule type" value="Genomic_DNA"/>
</dbReference>
<dbReference type="Pfam" id="PF03783">
    <property type="entry name" value="CsgG"/>
    <property type="match status" value="1"/>
</dbReference>
<dbReference type="AlphaFoldDB" id="F4LKS1"/>
<dbReference type="GO" id="GO:0030288">
    <property type="term" value="C:outer membrane-bounded periplasmic space"/>
    <property type="evidence" value="ECO:0007669"/>
    <property type="project" value="InterPro"/>
</dbReference>
<accession>F4LKS1</accession>
<gene>
    <name evidence="1" type="ordered locus">Trebr_0075</name>
</gene>
<proteinExistence type="predicted"/>
<sequence length="161" mass="18804">MKKWSFFGFLFVVFILFSCSSQPSYSKQRNLIKPLLDSEFKSIIESAPENSRIGVDWCFDLRFEEGTVSTVSDWVQRQIERLLVDSKKFVVVTRRYLKDIQREQELQLSDRMDDKTALSLTRNLGLSYFVKPEITRSGSLSIQVIDAESGRVFYVNIVDFY</sequence>
<dbReference type="PROSITE" id="PS51257">
    <property type="entry name" value="PROKAR_LIPOPROTEIN"/>
    <property type="match status" value="1"/>
</dbReference>